<keyword evidence="4 12" id="KW-1133">Transmembrane helix</keyword>
<dbReference type="GO" id="GO:0007195">
    <property type="term" value="P:adenylate cyclase-inhibiting dopamine receptor signaling pathway"/>
    <property type="evidence" value="ECO:0007669"/>
    <property type="project" value="TreeGrafter"/>
</dbReference>
<feature type="transmembrane region" description="Helical" evidence="12">
    <location>
        <begin position="73"/>
        <end position="95"/>
    </location>
</feature>
<comment type="subcellular location">
    <subcellularLocation>
        <location evidence="1">Cell membrane</location>
        <topology evidence="1">Multi-pass membrane protein</topology>
    </subcellularLocation>
</comment>
<evidence type="ECO:0000313" key="14">
    <source>
        <dbReference type="Proteomes" id="UP000887566"/>
    </source>
</evidence>
<dbReference type="InterPro" id="IPR017452">
    <property type="entry name" value="GPCR_Rhodpsn_7TM"/>
</dbReference>
<evidence type="ECO:0000256" key="9">
    <source>
        <dbReference type="ARBA" id="ARBA00023224"/>
    </source>
</evidence>
<dbReference type="PANTHER" id="PTHR24248">
    <property type="entry name" value="ADRENERGIC RECEPTOR-RELATED G-PROTEIN COUPLED RECEPTOR"/>
    <property type="match status" value="1"/>
</dbReference>
<evidence type="ECO:0000256" key="11">
    <source>
        <dbReference type="SAM" id="MobiDB-lite"/>
    </source>
</evidence>
<dbReference type="Proteomes" id="UP000887566">
    <property type="component" value="Unplaced"/>
</dbReference>
<dbReference type="GO" id="GO:0014059">
    <property type="term" value="P:regulation of dopamine secretion"/>
    <property type="evidence" value="ECO:0007669"/>
    <property type="project" value="TreeGrafter"/>
</dbReference>
<comment type="similarity">
    <text evidence="10">Belongs to the G-protein coupled receptor 1 family.</text>
</comment>
<keyword evidence="14" id="KW-1185">Reference proteome</keyword>
<feature type="transmembrane region" description="Helical" evidence="12">
    <location>
        <begin position="36"/>
        <end position="61"/>
    </location>
</feature>
<keyword evidence="9 10" id="KW-0807">Transducer</keyword>
<evidence type="ECO:0000256" key="3">
    <source>
        <dbReference type="ARBA" id="ARBA00022692"/>
    </source>
</evidence>
<feature type="compositionally biased region" description="Low complexity" evidence="11">
    <location>
        <begin position="585"/>
        <end position="605"/>
    </location>
</feature>
<dbReference type="GO" id="GO:0005886">
    <property type="term" value="C:plasma membrane"/>
    <property type="evidence" value="ECO:0007669"/>
    <property type="project" value="UniProtKB-SubCell"/>
</dbReference>
<feature type="region of interest" description="Disordered" evidence="11">
    <location>
        <begin position="547"/>
        <end position="569"/>
    </location>
</feature>
<accession>A0A914VM25</accession>
<evidence type="ECO:0000256" key="4">
    <source>
        <dbReference type="ARBA" id="ARBA00022989"/>
    </source>
</evidence>
<evidence type="ECO:0000256" key="5">
    <source>
        <dbReference type="ARBA" id="ARBA00023040"/>
    </source>
</evidence>
<sequence length="677" mass="74510">MEERQLVNWTFTSVRAALLTSVTAAPPFTHQRHPNWFALFFLPLLSVLGFIGNLMVCIAIYTERRLQNVTNYFLFSLAVADLLVCALVMPLSIMVEVRNGVWTWSFSLCLLYVYADVFLCSASIVHMSVISLDRYLGISQPLKTRNKSRTMITLKIAAVWVITAIISSPMGALAIYDPINILHEDTCVITNRYFMIYGSTLSFLIPFVIMAVTYVRTTALLSQQAALLSQKADSATSEGLRRTMPNRKLSQYRQTSNKLRRFSQSQASTTTAPQHKTSVTLSYASLNMGNAASATTLCDMDDVERQLLARQSRRLHSGGERQLRVTATRMDRFRSRTTDMISALATRVGRPNSFQTASQELANEHKATRVLAVVFICFFICWTPFFGMNFTFGFCGVDCAVPAAIASTFLWLGYMSSTINPVIYTIFNRRFRETFLRILRCQCCHTLRDTAVYSRQATYISNGAVVPNIMHNASGGSLHDHRRAYNNSAQMVQMRSPVGGGEGDGGGGGETIEGSDVAQISPDMSTSSNRHEHSLDSLNRQLKATSNADMCQLSSSSRSPTPSYGTGGAPTIVMSPNVMSPSVMSPSVMSPMAKSPSTMSPSTMSPKRRPLGPYSAIAMSKSASATQFSAGSRQQANGTLRADLRIYLNEDVSSSVDKMALIAGHVLKNDSCKETFV</sequence>
<evidence type="ECO:0000256" key="6">
    <source>
        <dbReference type="ARBA" id="ARBA00023136"/>
    </source>
</evidence>
<feature type="transmembrane region" description="Helical" evidence="12">
    <location>
        <begin position="101"/>
        <end position="132"/>
    </location>
</feature>
<keyword evidence="8 10" id="KW-0675">Receptor</keyword>
<feature type="region of interest" description="Disordered" evidence="11">
    <location>
        <begin position="585"/>
        <end position="608"/>
    </location>
</feature>
<dbReference type="Pfam" id="PF00001">
    <property type="entry name" value="7tm_1"/>
    <property type="match status" value="1"/>
</dbReference>
<organism evidence="14 15">
    <name type="scientific">Plectus sambesii</name>
    <dbReference type="NCBI Taxonomy" id="2011161"/>
    <lineage>
        <taxon>Eukaryota</taxon>
        <taxon>Metazoa</taxon>
        <taxon>Ecdysozoa</taxon>
        <taxon>Nematoda</taxon>
        <taxon>Chromadorea</taxon>
        <taxon>Plectida</taxon>
        <taxon>Plectina</taxon>
        <taxon>Plectoidea</taxon>
        <taxon>Plectidae</taxon>
        <taxon>Plectus</taxon>
    </lineage>
</organism>
<dbReference type="WBParaSite" id="PSAMB.scaffold2101size25404.g16407.t1">
    <property type="protein sequence ID" value="PSAMB.scaffold2101size25404.g16407.t1"/>
    <property type="gene ID" value="PSAMB.scaffold2101size25404.g16407"/>
</dbReference>
<dbReference type="InterPro" id="IPR000276">
    <property type="entry name" value="GPCR_Rhodpsn"/>
</dbReference>
<feature type="compositionally biased region" description="Low complexity" evidence="11">
    <location>
        <begin position="554"/>
        <end position="563"/>
    </location>
</feature>
<keyword evidence="2" id="KW-1003">Cell membrane</keyword>
<feature type="region of interest" description="Disordered" evidence="11">
    <location>
        <begin position="496"/>
        <end position="515"/>
    </location>
</feature>
<dbReference type="GO" id="GO:0045202">
    <property type="term" value="C:synapse"/>
    <property type="evidence" value="ECO:0007669"/>
    <property type="project" value="GOC"/>
</dbReference>
<feature type="transmembrane region" description="Helical" evidence="12">
    <location>
        <begin position="370"/>
        <end position="392"/>
    </location>
</feature>
<feature type="domain" description="G-protein coupled receptors family 1 profile" evidence="13">
    <location>
        <begin position="52"/>
        <end position="424"/>
    </location>
</feature>
<dbReference type="GO" id="GO:0060158">
    <property type="term" value="P:phospholipase C-activating dopamine receptor signaling pathway"/>
    <property type="evidence" value="ECO:0007669"/>
    <property type="project" value="TreeGrafter"/>
</dbReference>
<dbReference type="GO" id="GO:0051967">
    <property type="term" value="P:negative regulation of synaptic transmission, glutamatergic"/>
    <property type="evidence" value="ECO:0007669"/>
    <property type="project" value="TreeGrafter"/>
</dbReference>
<dbReference type="CDD" id="cd15052">
    <property type="entry name" value="7tmA_5-HT2"/>
    <property type="match status" value="1"/>
</dbReference>
<dbReference type="GO" id="GO:0043266">
    <property type="term" value="P:regulation of potassium ion transport"/>
    <property type="evidence" value="ECO:0007669"/>
    <property type="project" value="TreeGrafter"/>
</dbReference>
<keyword evidence="7" id="KW-1015">Disulfide bond</keyword>
<dbReference type="AlphaFoldDB" id="A0A914VM25"/>
<evidence type="ECO:0000256" key="8">
    <source>
        <dbReference type="ARBA" id="ARBA00023170"/>
    </source>
</evidence>
<dbReference type="PRINTS" id="PR00237">
    <property type="entry name" value="GPCRRHODOPSN"/>
</dbReference>
<dbReference type="GO" id="GO:0001591">
    <property type="term" value="F:dopamine neurotransmitter receptor activity, coupled via Gi/Go"/>
    <property type="evidence" value="ECO:0007669"/>
    <property type="project" value="TreeGrafter"/>
</dbReference>
<evidence type="ECO:0000256" key="1">
    <source>
        <dbReference type="ARBA" id="ARBA00004651"/>
    </source>
</evidence>
<keyword evidence="3 10" id="KW-0812">Transmembrane</keyword>
<keyword evidence="5 10" id="KW-0297">G-protein coupled receptor</keyword>
<evidence type="ECO:0000256" key="12">
    <source>
        <dbReference type="SAM" id="Phobius"/>
    </source>
</evidence>
<feature type="compositionally biased region" description="Gly residues" evidence="11">
    <location>
        <begin position="498"/>
        <end position="511"/>
    </location>
</feature>
<evidence type="ECO:0000256" key="10">
    <source>
        <dbReference type="RuleBase" id="RU000688"/>
    </source>
</evidence>
<dbReference type="GO" id="GO:0004930">
    <property type="term" value="F:G protein-coupled receptor activity"/>
    <property type="evidence" value="ECO:0007669"/>
    <property type="project" value="UniProtKB-KW"/>
</dbReference>
<dbReference type="PROSITE" id="PS00237">
    <property type="entry name" value="G_PROTEIN_RECEP_F1_1"/>
    <property type="match status" value="1"/>
</dbReference>
<feature type="region of interest" description="Disordered" evidence="11">
    <location>
        <begin position="252"/>
        <end position="274"/>
    </location>
</feature>
<keyword evidence="6 12" id="KW-0472">Membrane</keyword>
<dbReference type="SMART" id="SM01381">
    <property type="entry name" value="7TM_GPCR_Srsx"/>
    <property type="match status" value="1"/>
</dbReference>
<dbReference type="Gene3D" id="1.20.1070.10">
    <property type="entry name" value="Rhodopsin 7-helix transmembrane proteins"/>
    <property type="match status" value="2"/>
</dbReference>
<name>A0A914VM25_9BILA</name>
<evidence type="ECO:0000313" key="15">
    <source>
        <dbReference type="WBParaSite" id="PSAMB.scaffold2101size25404.g16407.t1"/>
    </source>
</evidence>
<evidence type="ECO:0000256" key="7">
    <source>
        <dbReference type="ARBA" id="ARBA00023157"/>
    </source>
</evidence>
<dbReference type="SUPFAM" id="SSF81321">
    <property type="entry name" value="Family A G protein-coupled receptor-like"/>
    <property type="match status" value="1"/>
</dbReference>
<feature type="transmembrane region" description="Helical" evidence="12">
    <location>
        <begin position="404"/>
        <end position="427"/>
    </location>
</feature>
<reference evidence="15" key="1">
    <citation type="submission" date="2022-11" db="UniProtKB">
        <authorList>
            <consortium name="WormBaseParasite"/>
        </authorList>
    </citation>
    <scope>IDENTIFICATION</scope>
</reference>
<dbReference type="FunFam" id="1.20.1070.10:FF:000523">
    <property type="entry name" value="5-hydroxytryptamine receptor 2B"/>
    <property type="match status" value="1"/>
</dbReference>
<dbReference type="PANTHER" id="PTHR24248:SF125">
    <property type="entry name" value="DOPAMINE D2-LIKE RECEPTOR"/>
    <property type="match status" value="1"/>
</dbReference>
<dbReference type="GO" id="GO:0051481">
    <property type="term" value="P:negative regulation of cytosolic calcium ion concentration"/>
    <property type="evidence" value="ECO:0007669"/>
    <property type="project" value="TreeGrafter"/>
</dbReference>
<feature type="transmembrane region" description="Helical" evidence="12">
    <location>
        <begin position="196"/>
        <end position="215"/>
    </location>
</feature>
<evidence type="ECO:0000256" key="2">
    <source>
        <dbReference type="ARBA" id="ARBA00022475"/>
    </source>
</evidence>
<proteinExistence type="inferred from homology"/>
<protein>
    <submittedName>
        <fullName evidence="15">G-protein coupled receptors family 1 profile domain-containing protein</fullName>
    </submittedName>
</protein>
<evidence type="ECO:0000259" key="13">
    <source>
        <dbReference type="PROSITE" id="PS50262"/>
    </source>
</evidence>
<feature type="transmembrane region" description="Helical" evidence="12">
    <location>
        <begin position="152"/>
        <end position="176"/>
    </location>
</feature>
<dbReference type="PROSITE" id="PS50262">
    <property type="entry name" value="G_PROTEIN_RECEP_F1_2"/>
    <property type="match status" value="1"/>
</dbReference>